<reference evidence="2 3" key="1">
    <citation type="journal article" date="2016" name="Nat. Commun.">
        <title>Thousands of microbial genomes shed light on interconnected biogeochemical processes in an aquifer system.</title>
        <authorList>
            <person name="Anantharaman K."/>
            <person name="Brown C.T."/>
            <person name="Hug L.A."/>
            <person name="Sharon I."/>
            <person name="Castelle C.J."/>
            <person name="Probst A.J."/>
            <person name="Thomas B.C."/>
            <person name="Singh A."/>
            <person name="Wilkins M.J."/>
            <person name="Karaoz U."/>
            <person name="Brodie E.L."/>
            <person name="Williams K.H."/>
            <person name="Hubbard S.S."/>
            <person name="Banfield J.F."/>
        </authorList>
    </citation>
    <scope>NUCLEOTIDE SEQUENCE [LARGE SCALE GENOMIC DNA]</scope>
</reference>
<dbReference type="Gene3D" id="3.40.50.720">
    <property type="entry name" value="NAD(P)-binding Rossmann-like Domain"/>
    <property type="match status" value="1"/>
</dbReference>
<dbReference type="InterPro" id="IPR036291">
    <property type="entry name" value="NAD(P)-bd_dom_sf"/>
</dbReference>
<dbReference type="InterPro" id="IPR001509">
    <property type="entry name" value="Epimerase_deHydtase"/>
</dbReference>
<dbReference type="SUPFAM" id="SSF51735">
    <property type="entry name" value="NAD(P)-binding Rossmann-fold domains"/>
    <property type="match status" value="1"/>
</dbReference>
<organism evidence="2 3">
    <name type="scientific">Candidatus Magasanikbacteria bacterium RIFCSPLOWO2_01_FULL_40_15</name>
    <dbReference type="NCBI Taxonomy" id="1798686"/>
    <lineage>
        <taxon>Bacteria</taxon>
        <taxon>Candidatus Magasanikiibacteriota</taxon>
    </lineage>
</organism>
<comment type="caution">
    <text evidence="2">The sequence shown here is derived from an EMBL/GenBank/DDBJ whole genome shotgun (WGS) entry which is preliminary data.</text>
</comment>
<dbReference type="PANTHER" id="PTHR43245:SF13">
    <property type="entry name" value="UDP-D-APIOSE_UDP-D-XYLOSE SYNTHASE 2"/>
    <property type="match status" value="1"/>
</dbReference>
<accession>A0A1F6N211</accession>
<gene>
    <name evidence="2" type="ORF">A2983_03865</name>
</gene>
<sequence>MPNYLVTGGAGFIGTNLVKTLLSEGHSVRVFDNYVGGNFPERHQKEAEYIVGDIRDKDALVKTFVGIDGIFHLAAVPRVSYSVEHPLETHDVNVNGTLNVLEAVRSAGVKRVIFASSSAALGDQPQYPVPETAVPKPISPYGLHKLVGENYCRLWSTFYGLETVSLRYFNIYGEYMDPNGAYALVVGKFMAQKKRGEPLTICGDGDYYRDYTHVQDVAKANILAMTSTNVGHGEVIEIGGGHPYSVNEVAALIGGATTNIPARAADMRFTQANLEKAKTLLGWESTITLPNGIAELKKIEGVE</sequence>
<evidence type="ECO:0000259" key="1">
    <source>
        <dbReference type="Pfam" id="PF01370"/>
    </source>
</evidence>
<dbReference type="PANTHER" id="PTHR43245">
    <property type="entry name" value="BIFUNCTIONAL POLYMYXIN RESISTANCE PROTEIN ARNA"/>
    <property type="match status" value="1"/>
</dbReference>
<name>A0A1F6N211_9BACT</name>
<dbReference type="EMBL" id="MFQH01000023">
    <property type="protein sequence ID" value="OGH77750.1"/>
    <property type="molecule type" value="Genomic_DNA"/>
</dbReference>
<dbReference type="Proteomes" id="UP000177040">
    <property type="component" value="Unassembled WGS sequence"/>
</dbReference>
<dbReference type="Pfam" id="PF01370">
    <property type="entry name" value="Epimerase"/>
    <property type="match status" value="1"/>
</dbReference>
<dbReference type="InterPro" id="IPR050177">
    <property type="entry name" value="Lipid_A_modif_metabolic_enz"/>
</dbReference>
<evidence type="ECO:0000313" key="3">
    <source>
        <dbReference type="Proteomes" id="UP000177040"/>
    </source>
</evidence>
<dbReference type="AlphaFoldDB" id="A0A1F6N211"/>
<feature type="domain" description="NAD-dependent epimerase/dehydratase" evidence="1">
    <location>
        <begin position="5"/>
        <end position="239"/>
    </location>
</feature>
<protein>
    <recommendedName>
        <fullName evidence="1">NAD-dependent epimerase/dehydratase domain-containing protein</fullName>
    </recommendedName>
</protein>
<proteinExistence type="predicted"/>
<dbReference type="Gene3D" id="3.90.25.10">
    <property type="entry name" value="UDP-galactose 4-epimerase, domain 1"/>
    <property type="match status" value="1"/>
</dbReference>
<evidence type="ECO:0000313" key="2">
    <source>
        <dbReference type="EMBL" id="OGH77750.1"/>
    </source>
</evidence>